<proteinExistence type="predicted"/>
<dbReference type="EMBL" id="AZSP01000180">
    <property type="protein sequence ID" value="PVE10647.1"/>
    <property type="molecule type" value="Genomic_DNA"/>
</dbReference>
<protein>
    <recommendedName>
        <fullName evidence="3">N-acetyltransferase domain-containing protein</fullName>
    </recommendedName>
</protein>
<gene>
    <name evidence="1" type="ORF">Y717_27015</name>
</gene>
<sequence>MAAGTMLAIYATYGFEPVGRMEPYPGRRPHVMIVRPLGAAGRRAAGRERCPAPQRAA</sequence>
<organism evidence="1 2">
    <name type="scientific">Streptomyces scopuliridis RB72</name>
    <dbReference type="NCBI Taxonomy" id="1440053"/>
    <lineage>
        <taxon>Bacteria</taxon>
        <taxon>Bacillati</taxon>
        <taxon>Actinomycetota</taxon>
        <taxon>Actinomycetes</taxon>
        <taxon>Kitasatosporales</taxon>
        <taxon>Streptomycetaceae</taxon>
        <taxon>Streptomyces</taxon>
    </lineage>
</organism>
<keyword evidence="2" id="KW-1185">Reference proteome</keyword>
<dbReference type="AlphaFoldDB" id="A0A2T7T671"/>
<evidence type="ECO:0000313" key="2">
    <source>
        <dbReference type="Proteomes" id="UP000245992"/>
    </source>
</evidence>
<evidence type="ECO:0008006" key="3">
    <source>
        <dbReference type="Google" id="ProtNLM"/>
    </source>
</evidence>
<dbReference type="Proteomes" id="UP000245992">
    <property type="component" value="Unassembled WGS sequence"/>
</dbReference>
<evidence type="ECO:0000313" key="1">
    <source>
        <dbReference type="EMBL" id="PVE10647.1"/>
    </source>
</evidence>
<dbReference type="STRING" id="1440053.GCA_000718095_01667"/>
<reference evidence="1 2" key="1">
    <citation type="submission" date="2013-12" db="EMBL/GenBank/DDBJ databases">
        <title>Annotated genome of Streptomyces scopuliridis.</title>
        <authorList>
            <person name="Olson J.B."/>
        </authorList>
    </citation>
    <scope>NUCLEOTIDE SEQUENCE [LARGE SCALE GENOMIC DNA]</scope>
    <source>
        <strain evidence="1 2">RB72</strain>
    </source>
</reference>
<comment type="caution">
    <text evidence="1">The sequence shown here is derived from an EMBL/GenBank/DDBJ whole genome shotgun (WGS) entry which is preliminary data.</text>
</comment>
<accession>A0A2T7T671</accession>
<name>A0A2T7T671_9ACTN</name>